<dbReference type="PANTHER" id="PTHR44936">
    <property type="entry name" value="SENSOR PROTEIN CREC"/>
    <property type="match status" value="1"/>
</dbReference>
<keyword evidence="10" id="KW-0472">Membrane</keyword>
<dbReference type="Proteomes" id="UP000052167">
    <property type="component" value="Unassembled WGS sequence"/>
</dbReference>
<dbReference type="PANTHER" id="PTHR44936:SF10">
    <property type="entry name" value="SENSOR PROTEIN RSTB"/>
    <property type="match status" value="1"/>
</dbReference>
<dbReference type="GO" id="GO:0000155">
    <property type="term" value="F:phosphorelay sensor kinase activity"/>
    <property type="evidence" value="ECO:0007669"/>
    <property type="project" value="InterPro"/>
</dbReference>
<evidence type="ECO:0000313" key="14">
    <source>
        <dbReference type="Proteomes" id="UP000052167"/>
    </source>
</evidence>
<dbReference type="GO" id="GO:0005886">
    <property type="term" value="C:plasma membrane"/>
    <property type="evidence" value="ECO:0007669"/>
    <property type="project" value="UniProtKB-SubCell"/>
</dbReference>
<keyword evidence="5" id="KW-0597">Phosphoprotein</keyword>
<dbReference type="CDD" id="cd00075">
    <property type="entry name" value="HATPase"/>
    <property type="match status" value="1"/>
</dbReference>
<keyword evidence="8" id="KW-0418">Kinase</keyword>
<dbReference type="PRINTS" id="PR00344">
    <property type="entry name" value="BCTRLSENSOR"/>
</dbReference>
<dbReference type="RefSeq" id="WP_037168027.1">
    <property type="nucleotide sequence ID" value="NZ_CAJXID010000028.1"/>
</dbReference>
<evidence type="ECO:0000256" key="4">
    <source>
        <dbReference type="ARBA" id="ARBA00022475"/>
    </source>
</evidence>
<dbReference type="SUPFAM" id="SSF55874">
    <property type="entry name" value="ATPase domain of HSP90 chaperone/DNA topoisomerase II/histidine kinase"/>
    <property type="match status" value="1"/>
</dbReference>
<keyword evidence="4" id="KW-1003">Cell membrane</keyword>
<dbReference type="EMBL" id="JOKJ01000025">
    <property type="protein sequence ID" value="KEQ04419.1"/>
    <property type="molecule type" value="Genomic_DNA"/>
</dbReference>
<protein>
    <recommendedName>
        <fullName evidence="3">histidine kinase</fullName>
        <ecNumber evidence="3">2.7.13.3</ecNumber>
    </recommendedName>
</protein>
<evidence type="ECO:0000259" key="11">
    <source>
        <dbReference type="PROSITE" id="PS50109"/>
    </source>
</evidence>
<proteinExistence type="predicted"/>
<dbReference type="SUPFAM" id="SSF47384">
    <property type="entry name" value="Homodimeric domain of signal transducing histidine kinase"/>
    <property type="match status" value="1"/>
</dbReference>
<dbReference type="InterPro" id="IPR036097">
    <property type="entry name" value="HisK_dim/P_sf"/>
</dbReference>
<gene>
    <name evidence="13" type="ORF">GV68_13140</name>
</gene>
<dbReference type="Gene3D" id="1.10.287.130">
    <property type="match status" value="1"/>
</dbReference>
<keyword evidence="10" id="KW-1133">Transmembrane helix</keyword>
<dbReference type="InterPro" id="IPR003661">
    <property type="entry name" value="HisK_dim/P_dom"/>
</dbReference>
<organism evidence="13 14">
    <name type="scientific">Pseudorhizobium pelagicum</name>
    <dbReference type="NCBI Taxonomy" id="1509405"/>
    <lineage>
        <taxon>Bacteria</taxon>
        <taxon>Pseudomonadati</taxon>
        <taxon>Pseudomonadota</taxon>
        <taxon>Alphaproteobacteria</taxon>
        <taxon>Hyphomicrobiales</taxon>
        <taxon>Rhizobiaceae</taxon>
        <taxon>Rhizobium/Agrobacterium group</taxon>
        <taxon>Pseudorhizobium</taxon>
    </lineage>
</organism>
<keyword evidence="10" id="KW-0812">Transmembrane</keyword>
<dbReference type="PROSITE" id="PS50885">
    <property type="entry name" value="HAMP"/>
    <property type="match status" value="1"/>
</dbReference>
<dbReference type="Pfam" id="PF00512">
    <property type="entry name" value="HisKA"/>
    <property type="match status" value="1"/>
</dbReference>
<dbReference type="SMART" id="SM00387">
    <property type="entry name" value="HATPase_c"/>
    <property type="match status" value="1"/>
</dbReference>
<keyword evidence="7" id="KW-0547">Nucleotide-binding</keyword>
<dbReference type="Pfam" id="PF02518">
    <property type="entry name" value="HATPase_c"/>
    <property type="match status" value="1"/>
</dbReference>
<dbReference type="OrthoDB" id="9804645at2"/>
<evidence type="ECO:0000256" key="1">
    <source>
        <dbReference type="ARBA" id="ARBA00000085"/>
    </source>
</evidence>
<keyword evidence="9" id="KW-0067">ATP-binding</keyword>
<dbReference type="SMART" id="SM00304">
    <property type="entry name" value="HAMP"/>
    <property type="match status" value="1"/>
</dbReference>
<accession>A0A922P203</accession>
<name>A0A922P203_9HYPH</name>
<keyword evidence="14" id="KW-1185">Reference proteome</keyword>
<dbReference type="SMART" id="SM00388">
    <property type="entry name" value="HisKA"/>
    <property type="match status" value="1"/>
</dbReference>
<keyword evidence="6" id="KW-0808">Transferase</keyword>
<dbReference type="InterPro" id="IPR005467">
    <property type="entry name" value="His_kinase_dom"/>
</dbReference>
<dbReference type="InterPro" id="IPR004358">
    <property type="entry name" value="Sig_transdc_His_kin-like_C"/>
</dbReference>
<dbReference type="EC" id="2.7.13.3" evidence="3"/>
<dbReference type="PROSITE" id="PS50109">
    <property type="entry name" value="HIS_KIN"/>
    <property type="match status" value="1"/>
</dbReference>
<dbReference type="InterPro" id="IPR003660">
    <property type="entry name" value="HAMP_dom"/>
</dbReference>
<dbReference type="AlphaFoldDB" id="A0A922P203"/>
<feature type="domain" description="Histidine kinase" evidence="11">
    <location>
        <begin position="256"/>
        <end position="454"/>
    </location>
</feature>
<evidence type="ECO:0000256" key="2">
    <source>
        <dbReference type="ARBA" id="ARBA00004651"/>
    </source>
</evidence>
<dbReference type="GO" id="GO:0005524">
    <property type="term" value="F:ATP binding"/>
    <property type="evidence" value="ECO:0007669"/>
    <property type="project" value="UniProtKB-KW"/>
</dbReference>
<comment type="caution">
    <text evidence="13">The sequence shown here is derived from an EMBL/GenBank/DDBJ whole genome shotgun (WGS) entry which is preliminary data.</text>
</comment>
<evidence type="ECO:0000256" key="6">
    <source>
        <dbReference type="ARBA" id="ARBA00022679"/>
    </source>
</evidence>
<evidence type="ECO:0000256" key="10">
    <source>
        <dbReference type="SAM" id="Phobius"/>
    </source>
</evidence>
<comment type="subcellular location">
    <subcellularLocation>
        <location evidence="2">Cell membrane</location>
        <topology evidence="2">Multi-pass membrane protein</topology>
    </subcellularLocation>
</comment>
<dbReference type="InterPro" id="IPR036890">
    <property type="entry name" value="HATPase_C_sf"/>
</dbReference>
<reference evidence="13 14" key="1">
    <citation type="submission" date="2014-06" db="EMBL/GenBank/DDBJ databases">
        <title>Rhizobium pelagicum/R2-400B4.</title>
        <authorList>
            <person name="Kimes N.E."/>
            <person name="Lopez-Perez M."/>
        </authorList>
    </citation>
    <scope>NUCLEOTIDE SEQUENCE [LARGE SCALE GENOMIC DNA]</scope>
    <source>
        <strain evidence="13 14">R2-400B4</strain>
    </source>
</reference>
<dbReference type="InterPro" id="IPR050980">
    <property type="entry name" value="2C_sensor_his_kinase"/>
</dbReference>
<evidence type="ECO:0000313" key="13">
    <source>
        <dbReference type="EMBL" id="KEQ04419.1"/>
    </source>
</evidence>
<dbReference type="Pfam" id="PF00672">
    <property type="entry name" value="HAMP"/>
    <property type="match status" value="1"/>
</dbReference>
<feature type="domain" description="HAMP" evidence="12">
    <location>
        <begin position="196"/>
        <end position="248"/>
    </location>
</feature>
<evidence type="ECO:0000256" key="9">
    <source>
        <dbReference type="ARBA" id="ARBA00022840"/>
    </source>
</evidence>
<evidence type="ECO:0000256" key="7">
    <source>
        <dbReference type="ARBA" id="ARBA00022741"/>
    </source>
</evidence>
<dbReference type="InterPro" id="IPR003594">
    <property type="entry name" value="HATPase_dom"/>
</dbReference>
<feature type="transmembrane region" description="Helical" evidence="10">
    <location>
        <begin position="172"/>
        <end position="195"/>
    </location>
</feature>
<evidence type="ECO:0000259" key="12">
    <source>
        <dbReference type="PROSITE" id="PS50885"/>
    </source>
</evidence>
<evidence type="ECO:0000256" key="3">
    <source>
        <dbReference type="ARBA" id="ARBA00012438"/>
    </source>
</evidence>
<sequence>MRIGFARPRRMRGQLILTLFGILLVVQCASTWVFFEERRSAIRAFIAKEGASRVLNVARELERASDETSTTILRAAESRELRLDVALAALTERADAEPLARLTREIRRLLEPRAARHLTMALAKPATAGLSRSPSHEDDWDDDPYMLVISAALDDGRFLNARVDIGEPPLQWAWPALISILLMACGVVAAVWTLAGHMAAPMAALAVASARLGNGEALEPLVLRGPTEVRQVTEAFNEMARRLTRLLKERAQMLAALGHDLRSPITAMRLRVDMLEDTDSRERLETCLDEIQSLVQAALALARGASTDEPRVSVNLRDLLNGLVCELLEAGGKATLDAPGEMSVMARPNSLKRALRNIAENAVRYGDTAIIRALRCQNHVQIEIEDNGPGIEMADRERVFEPFVRLETSRSRDTGGSGLGLSIARTVIEAHGGSIKLTQAVTGGACAIVVLPVL</sequence>
<dbReference type="CDD" id="cd00082">
    <property type="entry name" value="HisKA"/>
    <property type="match status" value="1"/>
</dbReference>
<evidence type="ECO:0000256" key="8">
    <source>
        <dbReference type="ARBA" id="ARBA00022777"/>
    </source>
</evidence>
<dbReference type="Gene3D" id="3.30.565.10">
    <property type="entry name" value="Histidine kinase-like ATPase, C-terminal domain"/>
    <property type="match status" value="1"/>
</dbReference>
<evidence type="ECO:0000256" key="5">
    <source>
        <dbReference type="ARBA" id="ARBA00022553"/>
    </source>
</evidence>
<comment type="catalytic activity">
    <reaction evidence="1">
        <text>ATP + protein L-histidine = ADP + protein N-phospho-L-histidine.</text>
        <dbReference type="EC" id="2.7.13.3"/>
    </reaction>
</comment>